<feature type="domain" description="N-acetyltransferase" evidence="1">
    <location>
        <begin position="2"/>
        <end position="195"/>
    </location>
</feature>
<organism evidence="2 3">
    <name type="scientific">Sediminicurvatus halobius</name>
    <dbReference type="NCBI Taxonomy" id="2182432"/>
    <lineage>
        <taxon>Bacteria</taxon>
        <taxon>Pseudomonadati</taxon>
        <taxon>Pseudomonadota</taxon>
        <taxon>Gammaproteobacteria</taxon>
        <taxon>Chromatiales</taxon>
        <taxon>Ectothiorhodospiraceae</taxon>
        <taxon>Sediminicurvatus</taxon>
    </lineage>
</organism>
<dbReference type="EMBL" id="QFFI01000039">
    <property type="protein sequence ID" value="PWG61328.1"/>
    <property type="molecule type" value="Genomic_DNA"/>
</dbReference>
<dbReference type="OrthoDB" id="187903at2"/>
<name>A0A2U2MWT4_9GAMM</name>
<keyword evidence="3" id="KW-1185">Reference proteome</keyword>
<evidence type="ECO:0000313" key="2">
    <source>
        <dbReference type="EMBL" id="PWG61328.1"/>
    </source>
</evidence>
<accession>A0A2U2MWT4</accession>
<sequence>MTPVRLEAHTGASLEAHLDTLAALRIRVFRDFPYLYAGDADYERRYLRTYAEAQGAVVVLALAGDRAVGAATGMPLAEETENLRAPFRSAGFDPAQVFYFGESVLEPAWRGQGIGVSFFDAREAHARGLGGFQWTAFCAVERPADHPRRPPGYTPLDGFWRRRGYRRRDDLRARMAWRDLDHSEETDKPMVFWLKALQP</sequence>
<gene>
    <name evidence="2" type="ORF">DEM34_17095</name>
</gene>
<dbReference type="Gene3D" id="3.40.630.30">
    <property type="match status" value="1"/>
</dbReference>
<evidence type="ECO:0000259" key="1">
    <source>
        <dbReference type="PROSITE" id="PS51186"/>
    </source>
</evidence>
<protein>
    <submittedName>
        <fullName evidence="2">GNAT family N-acetyltransferase</fullName>
    </submittedName>
</protein>
<keyword evidence="2" id="KW-0808">Transferase</keyword>
<dbReference type="RefSeq" id="WP_109680041.1">
    <property type="nucleotide sequence ID" value="NZ_CP086615.1"/>
</dbReference>
<comment type="caution">
    <text evidence="2">The sequence shown here is derived from an EMBL/GenBank/DDBJ whole genome shotgun (WGS) entry which is preliminary data.</text>
</comment>
<dbReference type="GO" id="GO:0016747">
    <property type="term" value="F:acyltransferase activity, transferring groups other than amino-acyl groups"/>
    <property type="evidence" value="ECO:0007669"/>
    <property type="project" value="InterPro"/>
</dbReference>
<dbReference type="AlphaFoldDB" id="A0A2U2MWT4"/>
<dbReference type="InterPro" id="IPR016181">
    <property type="entry name" value="Acyl_CoA_acyltransferase"/>
</dbReference>
<evidence type="ECO:0000313" key="3">
    <source>
        <dbReference type="Proteomes" id="UP000245474"/>
    </source>
</evidence>
<reference evidence="2 3" key="1">
    <citation type="submission" date="2018-05" db="EMBL/GenBank/DDBJ databases">
        <title>Spiribacter halobius sp. nov., a moderately halophilic bacterium isolated from marine solar saltern.</title>
        <authorList>
            <person name="Zheng W.-S."/>
            <person name="Lu D.-C."/>
            <person name="Du Z.-J."/>
        </authorList>
    </citation>
    <scope>NUCLEOTIDE SEQUENCE [LARGE SCALE GENOMIC DNA]</scope>
    <source>
        <strain evidence="2 3">E85</strain>
    </source>
</reference>
<dbReference type="PROSITE" id="PS51186">
    <property type="entry name" value="GNAT"/>
    <property type="match status" value="1"/>
</dbReference>
<dbReference type="InterPro" id="IPR000182">
    <property type="entry name" value="GNAT_dom"/>
</dbReference>
<proteinExistence type="predicted"/>
<dbReference type="SUPFAM" id="SSF55729">
    <property type="entry name" value="Acyl-CoA N-acyltransferases (Nat)"/>
    <property type="match status" value="1"/>
</dbReference>
<dbReference type="Proteomes" id="UP000245474">
    <property type="component" value="Unassembled WGS sequence"/>
</dbReference>